<accession>A0A2T5J006</accession>
<name>A0A2T5J006_9GAMM</name>
<dbReference type="InterPro" id="IPR000760">
    <property type="entry name" value="Inositol_monophosphatase-like"/>
</dbReference>
<proteinExistence type="inferred from homology"/>
<gene>
    <name evidence="9" type="primary">cysQ</name>
    <name evidence="11" type="ORF">C8N29_1052</name>
</gene>
<dbReference type="Pfam" id="PF00459">
    <property type="entry name" value="Inositol_P"/>
    <property type="match status" value="1"/>
</dbReference>
<dbReference type="GO" id="GO:0000103">
    <property type="term" value="P:sulfate assimilation"/>
    <property type="evidence" value="ECO:0007669"/>
    <property type="project" value="TreeGrafter"/>
</dbReference>
<dbReference type="PANTHER" id="PTHR43028">
    <property type="entry name" value="3'(2'),5'-BISPHOSPHATE NUCLEOTIDASE 1"/>
    <property type="match status" value="1"/>
</dbReference>
<dbReference type="NCBIfam" id="TIGR01331">
    <property type="entry name" value="bisphos_cysQ"/>
    <property type="match status" value="1"/>
</dbReference>
<feature type="binding site" evidence="10">
    <location>
        <position position="91"/>
    </location>
    <ligand>
        <name>Mg(2+)</name>
        <dbReference type="ChEBI" id="CHEBI:18420"/>
        <label>1</label>
        <note>catalytic</note>
    </ligand>
</feature>
<keyword evidence="4 9" id="KW-0997">Cell inner membrane</keyword>
<dbReference type="EC" id="3.1.3.7" evidence="9"/>
<feature type="binding site" evidence="9">
    <location>
        <position position="92"/>
    </location>
    <ligand>
        <name>Mg(2+)</name>
        <dbReference type="ChEBI" id="CHEBI:18420"/>
        <label>2</label>
    </ligand>
</feature>
<feature type="binding site" evidence="10">
    <location>
        <position position="89"/>
    </location>
    <ligand>
        <name>Mg(2+)</name>
        <dbReference type="ChEBI" id="CHEBI:18420"/>
        <label>1</label>
        <note>catalytic</note>
    </ligand>
</feature>
<dbReference type="GO" id="GO:0000287">
    <property type="term" value="F:magnesium ion binding"/>
    <property type="evidence" value="ECO:0007669"/>
    <property type="project" value="UniProtKB-UniRule"/>
</dbReference>
<evidence type="ECO:0000256" key="4">
    <source>
        <dbReference type="ARBA" id="ARBA00022519"/>
    </source>
</evidence>
<evidence type="ECO:0000256" key="9">
    <source>
        <dbReference type="HAMAP-Rule" id="MF_02095"/>
    </source>
</evidence>
<dbReference type="OrthoDB" id="9772456at2"/>
<comment type="function">
    <text evidence="9">Converts adenosine-3',5'-bisphosphate (PAP) to AMP.</text>
</comment>
<comment type="subcellular location">
    <subcellularLocation>
        <location evidence="9">Cell inner membrane</location>
        <topology evidence="9">Peripheral membrane protein</topology>
        <orientation evidence="9">Cytoplasmic side</orientation>
    </subcellularLocation>
</comment>
<dbReference type="PRINTS" id="PR00377">
    <property type="entry name" value="IMPHPHTASES"/>
</dbReference>
<dbReference type="GO" id="GO:0005886">
    <property type="term" value="C:plasma membrane"/>
    <property type="evidence" value="ECO:0007669"/>
    <property type="project" value="UniProtKB-SubCell"/>
</dbReference>
<dbReference type="PROSITE" id="PS00629">
    <property type="entry name" value="IMP_1"/>
    <property type="match status" value="1"/>
</dbReference>
<dbReference type="RefSeq" id="WP_107865202.1">
    <property type="nucleotide sequence ID" value="NZ_QAON01000005.1"/>
</dbReference>
<keyword evidence="8 9" id="KW-0472">Membrane</keyword>
<organism evidence="11 12">
    <name type="scientific">Agitococcus lubricus</name>
    <dbReference type="NCBI Taxonomy" id="1077255"/>
    <lineage>
        <taxon>Bacteria</taxon>
        <taxon>Pseudomonadati</taxon>
        <taxon>Pseudomonadota</taxon>
        <taxon>Gammaproteobacteria</taxon>
        <taxon>Moraxellales</taxon>
        <taxon>Moraxellaceae</taxon>
        <taxon>Agitococcus</taxon>
    </lineage>
</organism>
<comment type="caution">
    <text evidence="11">The sequence shown here is derived from an EMBL/GenBank/DDBJ whole genome shotgun (WGS) entry which is preliminary data.</text>
</comment>
<evidence type="ECO:0000256" key="8">
    <source>
        <dbReference type="ARBA" id="ARBA00023136"/>
    </source>
</evidence>
<dbReference type="InterPro" id="IPR050725">
    <property type="entry name" value="CysQ/Inositol_MonoPase"/>
</dbReference>
<dbReference type="InterPro" id="IPR020583">
    <property type="entry name" value="Inositol_monoP_metal-BS"/>
</dbReference>
<comment type="cofactor">
    <cofactor evidence="9 10">
        <name>Mg(2+)</name>
        <dbReference type="ChEBI" id="CHEBI:18420"/>
    </cofactor>
</comment>
<evidence type="ECO:0000256" key="7">
    <source>
        <dbReference type="ARBA" id="ARBA00022842"/>
    </source>
</evidence>
<dbReference type="GO" id="GO:0050427">
    <property type="term" value="P:3'-phosphoadenosine 5'-phosphosulfate metabolic process"/>
    <property type="evidence" value="ECO:0007669"/>
    <property type="project" value="TreeGrafter"/>
</dbReference>
<feature type="binding site" evidence="9">
    <location>
        <begin position="91"/>
        <end position="94"/>
    </location>
    <ligand>
        <name>substrate</name>
    </ligand>
</feature>
<dbReference type="InterPro" id="IPR020550">
    <property type="entry name" value="Inositol_monophosphatase_CS"/>
</dbReference>
<feature type="binding site" evidence="10">
    <location>
        <position position="218"/>
    </location>
    <ligand>
        <name>Mg(2+)</name>
        <dbReference type="ChEBI" id="CHEBI:18420"/>
        <label>1</label>
        <note>catalytic</note>
    </ligand>
</feature>
<reference evidence="11 12" key="1">
    <citation type="submission" date="2018-04" db="EMBL/GenBank/DDBJ databases">
        <title>Genomic Encyclopedia of Archaeal and Bacterial Type Strains, Phase II (KMG-II): from individual species to whole genera.</title>
        <authorList>
            <person name="Goeker M."/>
        </authorList>
    </citation>
    <scope>NUCLEOTIDE SEQUENCE [LARGE SCALE GENOMIC DNA]</scope>
    <source>
        <strain evidence="11 12">DSM 5822</strain>
    </source>
</reference>
<evidence type="ECO:0000313" key="12">
    <source>
        <dbReference type="Proteomes" id="UP000244223"/>
    </source>
</evidence>
<feature type="binding site" evidence="9">
    <location>
        <position position="91"/>
    </location>
    <ligand>
        <name>Mg(2+)</name>
        <dbReference type="ChEBI" id="CHEBI:18420"/>
        <label>1</label>
    </ligand>
</feature>
<feature type="binding site" evidence="10">
    <location>
        <position position="70"/>
    </location>
    <ligand>
        <name>Mg(2+)</name>
        <dbReference type="ChEBI" id="CHEBI:18420"/>
        <label>1</label>
        <note>catalytic</note>
    </ligand>
</feature>
<evidence type="ECO:0000256" key="2">
    <source>
        <dbReference type="ARBA" id="ARBA00005289"/>
    </source>
</evidence>
<dbReference type="SUPFAM" id="SSF56655">
    <property type="entry name" value="Carbohydrate phosphatase"/>
    <property type="match status" value="1"/>
</dbReference>
<evidence type="ECO:0000313" key="11">
    <source>
        <dbReference type="EMBL" id="PTQ89679.1"/>
    </source>
</evidence>
<sequence>MLNLSELLPAVVAISEKAGEAILTIYNQPERWQVQNKSDNSPLTAADMASHHIIDTALRQLLPMVPVLSEESNGDMGERHTWQSLWLVDPLDGTKEFIKRTNDFTVNIALVVDNKPILGVLHAPVYGVTYAAFLGGGAWVFNQQGEKTAISTSEAASIPRVLLSRNHKGGKEGAVLEKVTARFGDYVALEVGSAFKMCRVAEGAADFYPRLGPTMEWDTAAAQILVEEAGGVLVDIQGIPLTYNARDTLTNGEFFVIGEKALTQDWLACCITN</sequence>
<feature type="binding site" evidence="9">
    <location>
        <position position="70"/>
    </location>
    <ligand>
        <name>substrate</name>
    </ligand>
</feature>
<feature type="binding site" evidence="10">
    <location>
        <position position="92"/>
    </location>
    <ligand>
        <name>Mg(2+)</name>
        <dbReference type="ChEBI" id="CHEBI:18420"/>
        <label>1</label>
        <note>catalytic</note>
    </ligand>
</feature>
<evidence type="ECO:0000256" key="1">
    <source>
        <dbReference type="ARBA" id="ARBA00001625"/>
    </source>
</evidence>
<evidence type="ECO:0000256" key="3">
    <source>
        <dbReference type="ARBA" id="ARBA00022475"/>
    </source>
</evidence>
<feature type="binding site" evidence="9">
    <location>
        <position position="89"/>
    </location>
    <ligand>
        <name>Mg(2+)</name>
        <dbReference type="ChEBI" id="CHEBI:18420"/>
        <label>2</label>
    </ligand>
</feature>
<feature type="binding site" evidence="9">
    <location>
        <position position="89"/>
    </location>
    <ligand>
        <name>Mg(2+)</name>
        <dbReference type="ChEBI" id="CHEBI:18420"/>
        <label>1</label>
    </ligand>
</feature>
<comment type="catalytic activity">
    <reaction evidence="1 9">
        <text>adenosine 3',5'-bisphosphate + H2O = AMP + phosphate</text>
        <dbReference type="Rhea" id="RHEA:10040"/>
        <dbReference type="ChEBI" id="CHEBI:15377"/>
        <dbReference type="ChEBI" id="CHEBI:43474"/>
        <dbReference type="ChEBI" id="CHEBI:58343"/>
        <dbReference type="ChEBI" id="CHEBI:456215"/>
        <dbReference type="EC" id="3.1.3.7"/>
    </reaction>
</comment>
<keyword evidence="6 9" id="KW-0378">Hydrolase</keyword>
<dbReference type="Gene3D" id="3.40.190.80">
    <property type="match status" value="1"/>
</dbReference>
<comment type="similarity">
    <text evidence="2 9">Belongs to the inositol monophosphatase superfamily. CysQ family.</text>
</comment>
<keyword evidence="7 9" id="KW-0460">Magnesium</keyword>
<keyword evidence="5 9" id="KW-0479">Metal-binding</keyword>
<keyword evidence="12" id="KW-1185">Reference proteome</keyword>
<dbReference type="EMBL" id="QAON01000005">
    <property type="protein sequence ID" value="PTQ89679.1"/>
    <property type="molecule type" value="Genomic_DNA"/>
</dbReference>
<protein>
    <recommendedName>
        <fullName evidence="9">3'(2'),5'-bisphosphate nucleotidase CysQ</fullName>
        <ecNumber evidence="9">3.1.3.7</ecNumber>
    </recommendedName>
    <alternativeName>
        <fullName evidence="9">3'(2'),5-bisphosphonucleoside 3'(2')-phosphohydrolase</fullName>
    </alternativeName>
    <alternativeName>
        <fullName evidence="9">3'-phosphoadenosine 5'-phosphate phosphatase</fullName>
        <shortName evidence="9">PAP phosphatase</shortName>
    </alternativeName>
</protein>
<dbReference type="PANTHER" id="PTHR43028:SF5">
    <property type="entry name" value="3'(2'),5'-BISPHOSPHATE NUCLEOTIDASE 1"/>
    <property type="match status" value="1"/>
</dbReference>
<dbReference type="GO" id="GO:0008441">
    <property type="term" value="F:3'(2'),5'-bisphosphate nucleotidase activity"/>
    <property type="evidence" value="ECO:0007669"/>
    <property type="project" value="UniProtKB-UniRule"/>
</dbReference>
<keyword evidence="3 9" id="KW-1003">Cell membrane</keyword>
<dbReference type="CDD" id="cd01638">
    <property type="entry name" value="CysQ"/>
    <property type="match status" value="1"/>
</dbReference>
<dbReference type="Gene3D" id="3.30.540.10">
    <property type="entry name" value="Fructose-1,6-Bisphosphatase, subunit A, domain 1"/>
    <property type="match status" value="1"/>
</dbReference>
<dbReference type="InterPro" id="IPR006240">
    <property type="entry name" value="CysQ"/>
</dbReference>
<evidence type="ECO:0000256" key="5">
    <source>
        <dbReference type="ARBA" id="ARBA00022723"/>
    </source>
</evidence>
<dbReference type="AlphaFoldDB" id="A0A2T5J006"/>
<dbReference type="PROSITE" id="PS00630">
    <property type="entry name" value="IMP_2"/>
    <property type="match status" value="1"/>
</dbReference>
<evidence type="ECO:0000256" key="10">
    <source>
        <dbReference type="PIRSR" id="PIRSR600760-2"/>
    </source>
</evidence>
<feature type="binding site" evidence="9">
    <location>
        <position position="70"/>
    </location>
    <ligand>
        <name>Mg(2+)</name>
        <dbReference type="ChEBI" id="CHEBI:18420"/>
        <label>1</label>
    </ligand>
</feature>
<dbReference type="Proteomes" id="UP000244223">
    <property type="component" value="Unassembled WGS sequence"/>
</dbReference>
<dbReference type="HAMAP" id="MF_02095">
    <property type="entry name" value="CysQ"/>
    <property type="match status" value="1"/>
</dbReference>
<dbReference type="GO" id="GO:0046854">
    <property type="term" value="P:phosphatidylinositol phosphate biosynthetic process"/>
    <property type="evidence" value="ECO:0007669"/>
    <property type="project" value="InterPro"/>
</dbReference>
<feature type="binding site" evidence="9">
    <location>
        <position position="218"/>
    </location>
    <ligand>
        <name>substrate</name>
    </ligand>
</feature>
<feature type="binding site" evidence="9">
    <location>
        <position position="218"/>
    </location>
    <ligand>
        <name>Mg(2+)</name>
        <dbReference type="ChEBI" id="CHEBI:18420"/>
        <label>2</label>
    </ligand>
</feature>
<evidence type="ECO:0000256" key="6">
    <source>
        <dbReference type="ARBA" id="ARBA00022801"/>
    </source>
</evidence>